<dbReference type="InterPro" id="IPR001623">
    <property type="entry name" value="DnaJ_domain"/>
</dbReference>
<gene>
    <name evidence="3" type="ORF">A3A71_03765</name>
</gene>
<dbReference type="Gene3D" id="1.10.287.110">
    <property type="entry name" value="DnaJ domain"/>
    <property type="match status" value="1"/>
</dbReference>
<protein>
    <recommendedName>
        <fullName evidence="2">J domain-containing protein</fullName>
    </recommendedName>
</protein>
<evidence type="ECO:0000313" key="3">
    <source>
        <dbReference type="EMBL" id="OGD64266.1"/>
    </source>
</evidence>
<reference evidence="3 4" key="1">
    <citation type="journal article" date="2016" name="Nat. Commun.">
        <title>Thousands of microbial genomes shed light on interconnected biogeochemical processes in an aquifer system.</title>
        <authorList>
            <person name="Anantharaman K."/>
            <person name="Brown C.T."/>
            <person name="Hug L.A."/>
            <person name="Sharon I."/>
            <person name="Castelle C.J."/>
            <person name="Probst A.J."/>
            <person name="Thomas B.C."/>
            <person name="Singh A."/>
            <person name="Wilkins M.J."/>
            <person name="Karaoz U."/>
            <person name="Brodie E.L."/>
            <person name="Williams K.H."/>
            <person name="Hubbard S.S."/>
            <person name="Banfield J.F."/>
        </authorList>
    </citation>
    <scope>NUCLEOTIDE SEQUENCE [LARGE SCALE GENOMIC DNA]</scope>
</reference>
<dbReference type="Gene3D" id="2.60.260.20">
    <property type="entry name" value="Urease metallochaperone UreE, N-terminal domain"/>
    <property type="match status" value="1"/>
</dbReference>
<dbReference type="Pfam" id="PF01556">
    <property type="entry name" value="DnaJ_C"/>
    <property type="match status" value="1"/>
</dbReference>
<dbReference type="PROSITE" id="PS50076">
    <property type="entry name" value="DNAJ_2"/>
    <property type="match status" value="1"/>
</dbReference>
<dbReference type="Proteomes" id="UP000177481">
    <property type="component" value="Unassembled WGS sequence"/>
</dbReference>
<evidence type="ECO:0000259" key="2">
    <source>
        <dbReference type="PROSITE" id="PS50076"/>
    </source>
</evidence>
<name>A0A1F5EAG1_9BACT</name>
<dbReference type="InterPro" id="IPR036869">
    <property type="entry name" value="J_dom_sf"/>
</dbReference>
<dbReference type="PROSITE" id="PS00636">
    <property type="entry name" value="DNAJ_1"/>
    <property type="match status" value="1"/>
</dbReference>
<dbReference type="SUPFAM" id="SSF46565">
    <property type="entry name" value="Chaperone J-domain"/>
    <property type="match status" value="1"/>
</dbReference>
<dbReference type="GO" id="GO:0051082">
    <property type="term" value="F:unfolded protein binding"/>
    <property type="evidence" value="ECO:0007669"/>
    <property type="project" value="InterPro"/>
</dbReference>
<dbReference type="InterPro" id="IPR018253">
    <property type="entry name" value="DnaJ_domain_CS"/>
</dbReference>
<keyword evidence="1" id="KW-0143">Chaperone</keyword>
<dbReference type="PANTHER" id="PTHR43096:SF52">
    <property type="entry name" value="DNAJ HOMOLOG 1, MITOCHONDRIAL-RELATED"/>
    <property type="match status" value="1"/>
</dbReference>
<feature type="domain" description="J" evidence="2">
    <location>
        <begin position="4"/>
        <end position="65"/>
    </location>
</feature>
<evidence type="ECO:0000313" key="4">
    <source>
        <dbReference type="Proteomes" id="UP000177481"/>
    </source>
</evidence>
<dbReference type="STRING" id="1797471.A3A71_03765"/>
<sequence>MARDYYEVLGVSRSASEQEIKKAYRSKAHRLHPDKGGDKAAFQEINEAYQVLSDKNKKAQYDQFGSVGRGAGGFGGASQQGGGFGGFDGFNVNFGGGQSQGGFGSIFEDLFESAFSQVQVQLQISIPQAVLGDTVRFKTNFGDEVELRIPPATQEGQSYRFRGKGQQTRRGRGDLTVVIHIDIPRRLSREQKELYEQLKRAS</sequence>
<proteinExistence type="predicted"/>
<dbReference type="InterPro" id="IPR008971">
    <property type="entry name" value="HSP40/DnaJ_pept-bd"/>
</dbReference>
<dbReference type="CDD" id="cd06257">
    <property type="entry name" value="DnaJ"/>
    <property type="match status" value="1"/>
</dbReference>
<dbReference type="GO" id="GO:0042026">
    <property type="term" value="P:protein refolding"/>
    <property type="evidence" value="ECO:0007669"/>
    <property type="project" value="TreeGrafter"/>
</dbReference>
<dbReference type="GO" id="GO:0005737">
    <property type="term" value="C:cytoplasm"/>
    <property type="evidence" value="ECO:0007669"/>
    <property type="project" value="TreeGrafter"/>
</dbReference>
<comment type="caution">
    <text evidence="3">The sequence shown here is derived from an EMBL/GenBank/DDBJ whole genome shotgun (WGS) entry which is preliminary data.</text>
</comment>
<dbReference type="PRINTS" id="PR00625">
    <property type="entry name" value="JDOMAIN"/>
</dbReference>
<evidence type="ECO:0000256" key="1">
    <source>
        <dbReference type="ARBA" id="ARBA00023186"/>
    </source>
</evidence>
<dbReference type="PANTHER" id="PTHR43096">
    <property type="entry name" value="DNAJ HOMOLOG 1, MITOCHONDRIAL-RELATED"/>
    <property type="match status" value="1"/>
</dbReference>
<accession>A0A1F5EAG1</accession>
<dbReference type="SMART" id="SM00271">
    <property type="entry name" value="DnaJ"/>
    <property type="match status" value="1"/>
</dbReference>
<dbReference type="Pfam" id="PF00226">
    <property type="entry name" value="DnaJ"/>
    <property type="match status" value="1"/>
</dbReference>
<dbReference type="InterPro" id="IPR002939">
    <property type="entry name" value="DnaJ_C"/>
</dbReference>
<organism evidence="3 4">
    <name type="scientific">Candidatus Berkelbacteria bacterium RIFCSPLOWO2_01_FULL_50_28</name>
    <dbReference type="NCBI Taxonomy" id="1797471"/>
    <lineage>
        <taxon>Bacteria</taxon>
        <taxon>Candidatus Berkelbacteria</taxon>
    </lineage>
</organism>
<dbReference type="AlphaFoldDB" id="A0A1F5EAG1"/>
<dbReference type="SUPFAM" id="SSF49493">
    <property type="entry name" value="HSP40/DnaJ peptide-binding domain"/>
    <property type="match status" value="1"/>
</dbReference>
<dbReference type="EMBL" id="MEZX01000003">
    <property type="protein sequence ID" value="OGD64266.1"/>
    <property type="molecule type" value="Genomic_DNA"/>
</dbReference>